<comment type="caution">
    <text evidence="2">The sequence shown here is derived from an EMBL/GenBank/DDBJ whole genome shotgun (WGS) entry which is preliminary data.</text>
</comment>
<dbReference type="InterPro" id="IPR039326">
    <property type="entry name" value="Patronus"/>
</dbReference>
<feature type="compositionally biased region" description="Low complexity" evidence="1">
    <location>
        <begin position="35"/>
        <end position="47"/>
    </location>
</feature>
<dbReference type="Proteomes" id="UP001279734">
    <property type="component" value="Unassembled WGS sequence"/>
</dbReference>
<organism evidence="2 3">
    <name type="scientific">Nepenthes gracilis</name>
    <name type="common">Slender pitcher plant</name>
    <dbReference type="NCBI Taxonomy" id="150966"/>
    <lineage>
        <taxon>Eukaryota</taxon>
        <taxon>Viridiplantae</taxon>
        <taxon>Streptophyta</taxon>
        <taxon>Embryophyta</taxon>
        <taxon>Tracheophyta</taxon>
        <taxon>Spermatophyta</taxon>
        <taxon>Magnoliopsida</taxon>
        <taxon>eudicotyledons</taxon>
        <taxon>Gunneridae</taxon>
        <taxon>Pentapetalae</taxon>
        <taxon>Caryophyllales</taxon>
        <taxon>Nepenthaceae</taxon>
        <taxon>Nepenthes</taxon>
    </lineage>
</organism>
<gene>
    <name evidence="2" type="ORF">Nepgr_015196</name>
</gene>
<sequence length="196" mass="22210">MATLSNRGKLVIQNENFEVHQKKAAVDGKMKHSKAATNKGKAAGTRKPLGDVTNKKSFHPEISTKKTSAPHEELNVGGEGFLHDHSKCIKAQQTASKSYFLDLVLPRYDSLVLAESLEAERAKADLHSPRCYPELEEISMPEFSELPMFSTPLNSPMSSPMRWNSLLHFEPGFWLCYFWVGERHEGWHQSNEWTEP</sequence>
<dbReference type="EMBL" id="BSYO01000012">
    <property type="protein sequence ID" value="GMH13355.1"/>
    <property type="molecule type" value="Genomic_DNA"/>
</dbReference>
<name>A0AAD3SKL9_NEPGR</name>
<dbReference type="PANTHER" id="PTHR35125">
    <property type="entry name" value="NEURON NAVIGATOR 1-LIKE-RELATED"/>
    <property type="match status" value="1"/>
</dbReference>
<dbReference type="PANTHER" id="PTHR35125:SF1">
    <property type="entry name" value="PROTEIN PATRONUS 2"/>
    <property type="match status" value="1"/>
</dbReference>
<proteinExistence type="predicted"/>
<keyword evidence="3" id="KW-1185">Reference proteome</keyword>
<evidence type="ECO:0000256" key="1">
    <source>
        <dbReference type="SAM" id="MobiDB-lite"/>
    </source>
</evidence>
<feature type="region of interest" description="Disordered" evidence="1">
    <location>
        <begin position="23"/>
        <end position="57"/>
    </location>
</feature>
<evidence type="ECO:0000313" key="2">
    <source>
        <dbReference type="EMBL" id="GMH13355.1"/>
    </source>
</evidence>
<evidence type="ECO:0008006" key="4">
    <source>
        <dbReference type="Google" id="ProtNLM"/>
    </source>
</evidence>
<dbReference type="AlphaFoldDB" id="A0AAD3SKL9"/>
<reference evidence="2" key="1">
    <citation type="submission" date="2023-05" db="EMBL/GenBank/DDBJ databases">
        <title>Nepenthes gracilis genome sequencing.</title>
        <authorList>
            <person name="Fukushima K."/>
        </authorList>
    </citation>
    <scope>NUCLEOTIDE SEQUENCE</scope>
    <source>
        <strain evidence="2">SING2019-196</strain>
    </source>
</reference>
<evidence type="ECO:0000313" key="3">
    <source>
        <dbReference type="Proteomes" id="UP001279734"/>
    </source>
</evidence>
<accession>A0AAD3SKL9</accession>
<protein>
    <recommendedName>
        <fullName evidence="4">Protein PATRONUS 2</fullName>
    </recommendedName>
</protein>
<dbReference type="GO" id="GO:0007346">
    <property type="term" value="P:regulation of mitotic cell cycle"/>
    <property type="evidence" value="ECO:0007669"/>
    <property type="project" value="InterPro"/>
</dbReference>